<proteinExistence type="predicted"/>
<gene>
    <name evidence="1" type="ORF">Amon02_000212300</name>
</gene>
<evidence type="ECO:0000313" key="2">
    <source>
        <dbReference type="Proteomes" id="UP001165064"/>
    </source>
</evidence>
<evidence type="ECO:0000313" key="1">
    <source>
        <dbReference type="EMBL" id="GME75347.1"/>
    </source>
</evidence>
<dbReference type="Proteomes" id="UP001165064">
    <property type="component" value="Unassembled WGS sequence"/>
</dbReference>
<accession>A0ACB5SX64</accession>
<dbReference type="EMBL" id="BSXS01001181">
    <property type="protein sequence ID" value="GME75347.1"/>
    <property type="molecule type" value="Genomic_DNA"/>
</dbReference>
<keyword evidence="2" id="KW-1185">Reference proteome</keyword>
<sequence length="792" mass="86913">MSSKQIANLLASQTPTPESKKVATHMKKVANVNKQSDAWISPFRPTGQPTNSVPTAGGVPIEAPITGPTPGATTQGPSATQRKASAVVSAAKSNVLGSVKSVKKGFKKVGSTTGKSNSKSASGVAEDSVNDEESTKSEAQENDNIIPNSAGSTTDGVNASSIIQNDEVTADTTASLVEGPGVINTNATDSGSKSELESALDHTASGNGSLHEDEELLEPVVEKPDAISSAPLNKNDSGYVSAAEPEHESDIEPAGKEVTPIIDTNSAKAANAALTDVATQEDDANVTAGDADIAESEPKVSEYDAEENEVIDDEPVDLTPVKTDEIEEQYADKPKLLNRYIENKHLASSAMNKSEVENPHRVIDLGAGLKLTEAQIYALARKRVAPILKSVDQSVQENRVLDQEKADAEELRIKDKDEAKMAKQLAKFKEKVDKENAAITNDHETKMKETENKMAYSAKVCEKYINDVKAKIVKDAEDAVTAEENAVAAHGLHKQHTIDEAEAFKEKSILDLQNAIDSQPEQKEKAAEFKAKGDEYKIKADELEAKLNEKKKLLLEKMQKLEALLNEKSEKRAMTRGAIKQKKVSERNLLIATQKHERAAANVKKLNGHVALLDSHIGAHSTKIEHLNTAGQDELIAKREAAKQANEAWQTELVEMRTDEAKKQYRKTIEADEERKRIAREKAEEEQRIEKEKVEAEKKARMAKIAEEKRQLAETEEMIRQAELRKSQHEQEAKRLEEEVAEMEKLKELRVERDRLANELFVAEAEEQARIAKIAEEKKLLALKEEEIKQAD</sequence>
<reference evidence="1" key="1">
    <citation type="submission" date="2023-04" db="EMBL/GenBank/DDBJ databases">
        <title>Ambrosiozyma monospora NBRC 10751.</title>
        <authorList>
            <person name="Ichikawa N."/>
            <person name="Sato H."/>
            <person name="Tonouchi N."/>
        </authorList>
    </citation>
    <scope>NUCLEOTIDE SEQUENCE</scope>
    <source>
        <strain evidence="1">NBRC 10751</strain>
    </source>
</reference>
<organism evidence="1 2">
    <name type="scientific">Ambrosiozyma monospora</name>
    <name type="common">Yeast</name>
    <name type="synonym">Endomycopsis monosporus</name>
    <dbReference type="NCBI Taxonomy" id="43982"/>
    <lineage>
        <taxon>Eukaryota</taxon>
        <taxon>Fungi</taxon>
        <taxon>Dikarya</taxon>
        <taxon>Ascomycota</taxon>
        <taxon>Saccharomycotina</taxon>
        <taxon>Pichiomycetes</taxon>
        <taxon>Pichiales</taxon>
        <taxon>Pichiaceae</taxon>
        <taxon>Ambrosiozyma</taxon>
    </lineage>
</organism>
<comment type="caution">
    <text evidence="1">The sequence shown here is derived from an EMBL/GenBank/DDBJ whole genome shotgun (WGS) entry which is preliminary data.</text>
</comment>
<protein>
    <submittedName>
        <fullName evidence="1">Unnamed protein product</fullName>
    </submittedName>
</protein>
<name>A0ACB5SX64_AMBMO</name>